<dbReference type="GO" id="GO:0140359">
    <property type="term" value="F:ABC-type transporter activity"/>
    <property type="evidence" value="ECO:0007669"/>
    <property type="project" value="InterPro"/>
</dbReference>
<dbReference type="SUPFAM" id="SSF90123">
    <property type="entry name" value="ABC transporter transmembrane region"/>
    <property type="match status" value="1"/>
</dbReference>
<evidence type="ECO:0000313" key="8">
    <source>
        <dbReference type="Proteomes" id="UP000308444"/>
    </source>
</evidence>
<evidence type="ECO:0000256" key="4">
    <source>
        <dbReference type="ARBA" id="ARBA00023136"/>
    </source>
</evidence>
<accession>A0A9X9F326</accession>
<evidence type="ECO:0000256" key="2">
    <source>
        <dbReference type="ARBA" id="ARBA00022692"/>
    </source>
</evidence>
<dbReference type="InterPro" id="IPR011527">
    <property type="entry name" value="ABC1_TM_dom"/>
</dbReference>
<feature type="transmembrane region" description="Helical" evidence="5">
    <location>
        <begin position="115"/>
        <end position="137"/>
    </location>
</feature>
<feature type="domain" description="ABC transmembrane type-1" evidence="6">
    <location>
        <begin position="1"/>
        <end position="141"/>
    </location>
</feature>
<comment type="caution">
    <text evidence="7">The sequence shown here is derived from an EMBL/GenBank/DDBJ whole genome shotgun (WGS) entry which is preliminary data.</text>
</comment>
<feature type="non-terminal residue" evidence="7">
    <location>
        <position position="172"/>
    </location>
</feature>
<name>A0A9X9F326_BACCE</name>
<dbReference type="Pfam" id="PF00664">
    <property type="entry name" value="ABC_membrane"/>
    <property type="match status" value="1"/>
</dbReference>
<keyword evidence="4 5" id="KW-0472">Membrane</keyword>
<comment type="subcellular location">
    <subcellularLocation>
        <location evidence="1">Cell membrane</location>
        <topology evidence="1">Multi-pass membrane protein</topology>
    </subcellularLocation>
</comment>
<sequence length="172" mass="19521">ILMFFIASSLFINISLGKFIYNANLVETYYLGEHRGKINESLKAMYYVKATGIFSRIKSVWKKDYNKYLDTVQKRVLKQNALESFNSSLSTIFIIIMLAVGFYNFSKGEGDLSNIFFFIAISSIIFSPVSTIIGSILNWNSVKPLLLRTLDILEEVLEKNGSDTEVDILRGS</sequence>
<keyword evidence="3 5" id="KW-1133">Transmembrane helix</keyword>
<protein>
    <submittedName>
        <fullName evidence="7">Peptidase domain-containing ABC transporter</fullName>
    </submittedName>
</protein>
<dbReference type="AlphaFoldDB" id="A0A9X9F326"/>
<dbReference type="PROSITE" id="PS50929">
    <property type="entry name" value="ABC_TM1F"/>
    <property type="match status" value="1"/>
</dbReference>
<feature type="transmembrane region" description="Helical" evidence="5">
    <location>
        <begin position="85"/>
        <end position="103"/>
    </location>
</feature>
<proteinExistence type="predicted"/>
<dbReference type="GO" id="GO:0005886">
    <property type="term" value="C:plasma membrane"/>
    <property type="evidence" value="ECO:0007669"/>
    <property type="project" value="UniProtKB-SubCell"/>
</dbReference>
<evidence type="ECO:0000256" key="5">
    <source>
        <dbReference type="SAM" id="Phobius"/>
    </source>
</evidence>
<keyword evidence="2 5" id="KW-0812">Transmembrane</keyword>
<evidence type="ECO:0000313" key="7">
    <source>
        <dbReference type="EMBL" id="TKI92079.1"/>
    </source>
</evidence>
<dbReference type="Proteomes" id="UP000308444">
    <property type="component" value="Unassembled WGS sequence"/>
</dbReference>
<reference evidence="7 8" key="1">
    <citation type="journal article" date="2019" name="Environ. Microbiol.">
        <title>An active ?-lactamase is a part of an orchestrated cell wall stress resistance network of Bacillus subtilis and related rhizosphere species.</title>
        <authorList>
            <person name="Bucher T."/>
            <person name="Keren-Paz A."/>
            <person name="Hausser J."/>
            <person name="Olender T."/>
            <person name="Cytryn E."/>
            <person name="Kolodkin-Gal I."/>
        </authorList>
    </citation>
    <scope>NUCLEOTIDE SEQUENCE [LARGE SCALE GENOMIC DNA]</scope>
    <source>
        <strain evidence="7 8">I32</strain>
    </source>
</reference>
<organism evidence="7 8">
    <name type="scientific">Bacillus cereus</name>
    <dbReference type="NCBI Taxonomy" id="1396"/>
    <lineage>
        <taxon>Bacteria</taxon>
        <taxon>Bacillati</taxon>
        <taxon>Bacillota</taxon>
        <taxon>Bacilli</taxon>
        <taxon>Bacillales</taxon>
        <taxon>Bacillaceae</taxon>
        <taxon>Bacillus</taxon>
        <taxon>Bacillus cereus group</taxon>
    </lineage>
</organism>
<dbReference type="EMBL" id="SZOH01003040">
    <property type="protein sequence ID" value="TKI92079.1"/>
    <property type="molecule type" value="Genomic_DNA"/>
</dbReference>
<dbReference type="Gene3D" id="1.20.1560.10">
    <property type="entry name" value="ABC transporter type 1, transmembrane domain"/>
    <property type="match status" value="1"/>
</dbReference>
<evidence type="ECO:0000259" key="6">
    <source>
        <dbReference type="PROSITE" id="PS50929"/>
    </source>
</evidence>
<dbReference type="InterPro" id="IPR036640">
    <property type="entry name" value="ABC1_TM_sf"/>
</dbReference>
<gene>
    <name evidence="7" type="ORF">FC695_31825</name>
</gene>
<evidence type="ECO:0000256" key="1">
    <source>
        <dbReference type="ARBA" id="ARBA00004651"/>
    </source>
</evidence>
<feature type="non-terminal residue" evidence="7">
    <location>
        <position position="1"/>
    </location>
</feature>
<evidence type="ECO:0000256" key="3">
    <source>
        <dbReference type="ARBA" id="ARBA00022989"/>
    </source>
</evidence>
<dbReference type="GO" id="GO:0005524">
    <property type="term" value="F:ATP binding"/>
    <property type="evidence" value="ECO:0007669"/>
    <property type="project" value="InterPro"/>
</dbReference>